<dbReference type="Proteomes" id="UP000481043">
    <property type="component" value="Unassembled WGS sequence"/>
</dbReference>
<proteinExistence type="predicted"/>
<feature type="domain" description="HMA" evidence="1">
    <location>
        <begin position="2"/>
        <end position="68"/>
    </location>
</feature>
<name>A0A6M0Q5I1_9BACI</name>
<comment type="caution">
    <text evidence="2">The sequence shown here is derived from an EMBL/GenBank/DDBJ whole genome shotgun (WGS) entry which is preliminary data.</text>
</comment>
<sequence>MSISTFFLNSIQGEQDIQYLEQSLSKVPGIERVLMDTTDNELKVEYDEKAIELKQIAEIISKRGFSIK</sequence>
<reference evidence="2 3" key="1">
    <citation type="submission" date="2020-02" db="EMBL/GenBank/DDBJ databases">
        <title>Bacillus aquiflavi sp. nov., isolated from yellow water of strong flavor Chinese baijiu in Yibin region of China.</title>
        <authorList>
            <person name="Xie J."/>
        </authorList>
    </citation>
    <scope>NUCLEOTIDE SEQUENCE [LARGE SCALE GENOMIC DNA]</scope>
    <source>
        <strain evidence="2 3">SA4</strain>
    </source>
</reference>
<evidence type="ECO:0000313" key="2">
    <source>
        <dbReference type="EMBL" id="NEY71523.1"/>
    </source>
</evidence>
<protein>
    <submittedName>
        <fullName evidence="2">Heavy-metal-associated domain-containing protein</fullName>
    </submittedName>
</protein>
<gene>
    <name evidence="2" type="ORF">G4D63_07165</name>
</gene>
<dbReference type="SUPFAM" id="SSF55008">
    <property type="entry name" value="HMA, heavy metal-associated domain"/>
    <property type="match status" value="1"/>
</dbReference>
<dbReference type="CDD" id="cd00371">
    <property type="entry name" value="HMA"/>
    <property type="match status" value="1"/>
</dbReference>
<dbReference type="Pfam" id="PF00403">
    <property type="entry name" value="HMA"/>
    <property type="match status" value="1"/>
</dbReference>
<dbReference type="PROSITE" id="PS50846">
    <property type="entry name" value="HMA_2"/>
    <property type="match status" value="1"/>
</dbReference>
<organism evidence="2 3">
    <name type="scientific">Bacillus mesophilus</name>
    <dbReference type="NCBI Taxonomy" id="1808955"/>
    <lineage>
        <taxon>Bacteria</taxon>
        <taxon>Bacillati</taxon>
        <taxon>Bacillota</taxon>
        <taxon>Bacilli</taxon>
        <taxon>Bacillales</taxon>
        <taxon>Bacillaceae</taxon>
        <taxon>Bacillus</taxon>
    </lineage>
</organism>
<dbReference type="Gene3D" id="3.30.70.100">
    <property type="match status" value="1"/>
</dbReference>
<evidence type="ECO:0000259" key="1">
    <source>
        <dbReference type="PROSITE" id="PS50846"/>
    </source>
</evidence>
<dbReference type="RefSeq" id="WP_163178967.1">
    <property type="nucleotide sequence ID" value="NZ_JAAIWM010000002.1"/>
</dbReference>
<dbReference type="EMBL" id="JAAIWM010000002">
    <property type="protein sequence ID" value="NEY71523.1"/>
    <property type="molecule type" value="Genomic_DNA"/>
</dbReference>
<keyword evidence="3" id="KW-1185">Reference proteome</keyword>
<dbReference type="AlphaFoldDB" id="A0A6M0Q5I1"/>
<dbReference type="InterPro" id="IPR006121">
    <property type="entry name" value="HMA_dom"/>
</dbReference>
<dbReference type="GO" id="GO:0046872">
    <property type="term" value="F:metal ion binding"/>
    <property type="evidence" value="ECO:0007669"/>
    <property type="project" value="InterPro"/>
</dbReference>
<dbReference type="InterPro" id="IPR036163">
    <property type="entry name" value="HMA_dom_sf"/>
</dbReference>
<evidence type="ECO:0000313" key="3">
    <source>
        <dbReference type="Proteomes" id="UP000481043"/>
    </source>
</evidence>
<accession>A0A6M0Q5I1</accession>